<organism evidence="2">
    <name type="scientific">viral metagenome</name>
    <dbReference type="NCBI Taxonomy" id="1070528"/>
    <lineage>
        <taxon>unclassified sequences</taxon>
        <taxon>metagenomes</taxon>
        <taxon>organismal metagenomes</taxon>
    </lineage>
</organism>
<evidence type="ECO:0000256" key="1">
    <source>
        <dbReference type="SAM" id="MobiDB-lite"/>
    </source>
</evidence>
<reference evidence="2" key="1">
    <citation type="journal article" date="2020" name="Nature">
        <title>Giant virus diversity and host interactions through global metagenomics.</title>
        <authorList>
            <person name="Schulz F."/>
            <person name="Roux S."/>
            <person name="Paez-Espino D."/>
            <person name="Jungbluth S."/>
            <person name="Walsh D.A."/>
            <person name="Denef V.J."/>
            <person name="McMahon K.D."/>
            <person name="Konstantinidis K.T."/>
            <person name="Eloe-Fadrosh E.A."/>
            <person name="Kyrpides N.C."/>
            <person name="Woyke T."/>
        </authorList>
    </citation>
    <scope>NUCLEOTIDE SEQUENCE</scope>
    <source>
        <strain evidence="2">GVMAG-M-3300027833-11</strain>
    </source>
</reference>
<feature type="region of interest" description="Disordered" evidence="1">
    <location>
        <begin position="152"/>
        <end position="177"/>
    </location>
</feature>
<dbReference type="EMBL" id="MN740504">
    <property type="protein sequence ID" value="QHU30207.1"/>
    <property type="molecule type" value="Genomic_DNA"/>
</dbReference>
<sequence length="1948" mass="222051">MASEPIEQSINLQVGDIIEFVAPTDSKINAKPFLIKYIDKEKLDLLGQDGTAATININEDGTLRNESIQTIAILSRADSPSYARQNGLVPSQWIDLYFGGELPVIMTGLITNLDEDQIEIKLVDDETIYIDFKYNGIPSDLPIEKIVKRETPTQDNPADMISPIPEKITTPTSPEEEDEEIIETTEEDALTPLPEPEFRERVKNVIIAADQIQFGEKLGAIAMMVEVPEDEKRYGIDKQATDLLNEMLSDIPNAERTQTVLNNIHRMIERFKQLRTQFSKFDTNGNAQMPDIQGADFKPLVQSLEVLNQKLYWILPVVRNTKKLYDVDEEVAKEYNDVDPETLAAIRTAETEVIRAFNQGEITDGQNGYDYMIKSVDKYWTPFGPPDSENGTITTQRVESNLTAIVDNLYDFYSSVSKNDNIKRKRFLIQEYNLGMNTLETQRVAGGGEVIKIKRVTRPDEMSIKSFLTLPESVVRFSHVNLPSTNIMMKCNLSRNHLSYWRMLNKLTSVTVKSVGKEPVEFDENKYLEDVREYLPNEYSETDYKTYLENIIPKTRVLFNLIKKHITGTLSINAVLSYLEPFLVYQRDLSFMQYQEITEFISDKITNWKKDYVIKKRDYEQLTKAGVSRRTLPLILDLLRQSPEANVEVNEGYRFDKVPLDKYSDGEIINLMNKIDSSRYFNDVIAMMSSDLMLPDGMATLLEKQEFTISKSTAQTDNVNNKACSTRVLSKKYLSIDELADDNGKDISYDKQFDKTYYDVINSHQAELDIIIEESSKIAYLQNKISESTGMSTDDAKIEAEAMILGYRPVKDGDYALVSISDDQVFFYKRRDNTWIRDESIPETTMANSNALFCNLAEKCISINDDCVALPAATIDMQQNAIKDMTKEFSERLKLGSKAIDEKIMAAGNNAAARLTPLITLLTREFTKNDTLMFELGASAKEVVVEKSPHAGLLSLILSQSDFVKRQNNITQFVAYYTRPANPEEDKWWLYCNTSNVKLLPTFVSKLADVYVSGGNYFYELQLIADQQGEEGGDGEAIVDQYSGWIITRIDFSTEEGFTEEGFVMRSRDVMEADIGNAIAQAPNAKKETFGDPESEKISRVMRAISRYMGLNTNALEEFVISQTAKLLAKSMPARQDYENAIAAQKGKKREPDPYDIVYDQTLILLTLSFLLIGIQTSIPSLRTRKTYPGCVKSFSGYPVFGNGDDSGIEYIACVTDGIKSSIEPWNSIKKLSQRKIVSKMKSLIDKFIIASDVIQERIVSKSEYDAINQEEYIPADLDITNWINFLPPLKPVNVSVLPPSKEFQEQFLTDIKRGSKGQFEKINALRSKIIYLALSIETAVQKVVTKNIADHQAILSNAAKIPFLENACCNENNDETYKYFSDKERSINIDNNIVRDLRAVLDDVGAMSKASILFDPTDTRIEFPNLPPEFDEETIYRAFMVYCKYNSDIPISEELRAICMDKPDDFNISDSIKDKIKKLKRDGRNFDNETLARLMSIINKNNIVSLDIRSLVLSNIQRLRDRLSSVNDSEVNILPTPFINGMLDVIDRFGVGDLPADKDTDEVRSMKNYLQTVNDQMQSAISDFVRRNNAEGHAKFAECLTSITEFRPDPSSNDSTVFQMANFAKSVSWLISRVFPNIIINEVAYNNVKVPPCWNLSDQHQQDIRSQARDHYSPLSKFYGDSQIKSLLQVFQFEGRQLWAISDDTMYIAPVNTPEGVVQSVFDDKMVKYLFKFYILNALINMMELVDREDFYDEKLERPSNPLLREQVDVVLGQEGRAPMLEIMSGEKKLMSEKIAGLMTSFMSVACQDKKVINLNYEDLMEKVTRGKEKEKDQIVEFLTELTDEEREIENMFKNHRIGRWSVGMQKGFRVYEGDTYDQERSAMEERTIREARLNQIDGVTKGLMDVFELDAIVEENEARMIEDQEFAIDYNGEDDNIRDADYGDEL</sequence>
<evidence type="ECO:0000313" key="2">
    <source>
        <dbReference type="EMBL" id="QHU30207.1"/>
    </source>
</evidence>
<accession>A0A6C0LI81</accession>
<name>A0A6C0LI81_9ZZZZ</name>
<proteinExistence type="predicted"/>
<protein>
    <submittedName>
        <fullName evidence="2">Uncharacterized protein</fullName>
    </submittedName>
</protein>